<dbReference type="AlphaFoldDB" id="K1QC32"/>
<organism evidence="1">
    <name type="scientific">Magallana gigas</name>
    <name type="common">Pacific oyster</name>
    <name type="synonym">Crassostrea gigas</name>
    <dbReference type="NCBI Taxonomy" id="29159"/>
    <lineage>
        <taxon>Eukaryota</taxon>
        <taxon>Metazoa</taxon>
        <taxon>Spiralia</taxon>
        <taxon>Lophotrochozoa</taxon>
        <taxon>Mollusca</taxon>
        <taxon>Bivalvia</taxon>
        <taxon>Autobranchia</taxon>
        <taxon>Pteriomorphia</taxon>
        <taxon>Ostreida</taxon>
        <taxon>Ostreoidea</taxon>
        <taxon>Ostreidae</taxon>
        <taxon>Magallana</taxon>
    </lineage>
</organism>
<evidence type="ECO:0000313" key="1">
    <source>
        <dbReference type="EMBL" id="EKC28719.1"/>
    </source>
</evidence>
<gene>
    <name evidence="1" type="ORF">CGI_10023485</name>
</gene>
<name>K1QC32_MAGGI</name>
<accession>K1QC32</accession>
<reference evidence="1" key="1">
    <citation type="journal article" date="2012" name="Nature">
        <title>The oyster genome reveals stress adaptation and complexity of shell formation.</title>
        <authorList>
            <person name="Zhang G."/>
            <person name="Fang X."/>
            <person name="Guo X."/>
            <person name="Li L."/>
            <person name="Luo R."/>
            <person name="Xu F."/>
            <person name="Yang P."/>
            <person name="Zhang L."/>
            <person name="Wang X."/>
            <person name="Qi H."/>
            <person name="Xiong Z."/>
            <person name="Que H."/>
            <person name="Xie Y."/>
            <person name="Holland P.W."/>
            <person name="Paps J."/>
            <person name="Zhu Y."/>
            <person name="Wu F."/>
            <person name="Chen Y."/>
            <person name="Wang J."/>
            <person name="Peng C."/>
            <person name="Meng J."/>
            <person name="Yang L."/>
            <person name="Liu J."/>
            <person name="Wen B."/>
            <person name="Zhang N."/>
            <person name="Huang Z."/>
            <person name="Zhu Q."/>
            <person name="Feng Y."/>
            <person name="Mount A."/>
            <person name="Hedgecock D."/>
            <person name="Xu Z."/>
            <person name="Liu Y."/>
            <person name="Domazet-Loso T."/>
            <person name="Du Y."/>
            <person name="Sun X."/>
            <person name="Zhang S."/>
            <person name="Liu B."/>
            <person name="Cheng P."/>
            <person name="Jiang X."/>
            <person name="Li J."/>
            <person name="Fan D."/>
            <person name="Wang W."/>
            <person name="Fu W."/>
            <person name="Wang T."/>
            <person name="Wang B."/>
            <person name="Zhang J."/>
            <person name="Peng Z."/>
            <person name="Li Y."/>
            <person name="Li N."/>
            <person name="Wang J."/>
            <person name="Chen M."/>
            <person name="He Y."/>
            <person name="Tan F."/>
            <person name="Song X."/>
            <person name="Zheng Q."/>
            <person name="Huang R."/>
            <person name="Yang H."/>
            <person name="Du X."/>
            <person name="Chen L."/>
            <person name="Yang M."/>
            <person name="Gaffney P.M."/>
            <person name="Wang S."/>
            <person name="Luo L."/>
            <person name="She Z."/>
            <person name="Ming Y."/>
            <person name="Huang W."/>
            <person name="Zhang S."/>
            <person name="Huang B."/>
            <person name="Zhang Y."/>
            <person name="Qu T."/>
            <person name="Ni P."/>
            <person name="Miao G."/>
            <person name="Wang J."/>
            <person name="Wang Q."/>
            <person name="Steinberg C.E."/>
            <person name="Wang H."/>
            <person name="Li N."/>
            <person name="Qian L."/>
            <person name="Zhang G."/>
            <person name="Li Y."/>
            <person name="Yang H."/>
            <person name="Liu X."/>
            <person name="Wang J."/>
            <person name="Yin Y."/>
            <person name="Wang J."/>
        </authorList>
    </citation>
    <scope>NUCLEOTIDE SEQUENCE [LARGE SCALE GENOMIC DNA]</scope>
    <source>
        <strain evidence="1">05x7-T-G4-1.051#20</strain>
    </source>
</reference>
<protein>
    <submittedName>
        <fullName evidence="1">Uncharacterized protein</fullName>
    </submittedName>
</protein>
<dbReference type="EMBL" id="JH818915">
    <property type="protein sequence ID" value="EKC28719.1"/>
    <property type="molecule type" value="Genomic_DNA"/>
</dbReference>
<sequence>MEVLSLIKSSLGSEDSNPIHRLYRVGQQVGVCGQENVWRIHEAESIEEEKILKGDMNQSGPQWKPFRFLSNNGVGNKGREKFEDSKFCSPCQR</sequence>
<dbReference type="HOGENOM" id="CLU_2401749_0_0_1"/>
<proteinExistence type="predicted"/>
<dbReference type="InParanoid" id="K1QC32"/>